<gene>
    <name evidence="3" type="ORF">ACFQY0_16065</name>
</gene>
<feature type="chain" id="PRO_5047029679" description="DUF3108 domain-containing protein" evidence="2">
    <location>
        <begin position="25"/>
        <end position="288"/>
    </location>
</feature>
<dbReference type="RefSeq" id="WP_379714400.1">
    <property type="nucleotide sequence ID" value="NZ_JBHTBS010000009.1"/>
</dbReference>
<reference evidence="4" key="1">
    <citation type="journal article" date="2019" name="Int. J. Syst. Evol. Microbiol.">
        <title>The Global Catalogue of Microorganisms (GCM) 10K type strain sequencing project: providing services to taxonomists for standard genome sequencing and annotation.</title>
        <authorList>
            <consortium name="The Broad Institute Genomics Platform"/>
            <consortium name="The Broad Institute Genome Sequencing Center for Infectious Disease"/>
            <person name="Wu L."/>
            <person name="Ma J."/>
        </authorList>
    </citation>
    <scope>NUCLEOTIDE SEQUENCE [LARGE SCALE GENOMIC DNA]</scope>
    <source>
        <strain evidence="4">CGMCC 4.1467</strain>
    </source>
</reference>
<evidence type="ECO:0000256" key="2">
    <source>
        <dbReference type="SAM" id="SignalP"/>
    </source>
</evidence>
<proteinExistence type="predicted"/>
<accession>A0ABW2LB51</accession>
<evidence type="ECO:0000313" key="3">
    <source>
        <dbReference type="EMBL" id="MFC7338711.1"/>
    </source>
</evidence>
<protein>
    <recommendedName>
        <fullName evidence="5">DUF3108 domain-containing protein</fullName>
    </recommendedName>
</protein>
<name>A0ABW2LB51_9BACT</name>
<feature type="region of interest" description="Disordered" evidence="1">
    <location>
        <begin position="257"/>
        <end position="288"/>
    </location>
</feature>
<feature type="compositionally biased region" description="Low complexity" evidence="1">
    <location>
        <begin position="274"/>
        <end position="288"/>
    </location>
</feature>
<dbReference type="Proteomes" id="UP001596472">
    <property type="component" value="Unassembled WGS sequence"/>
</dbReference>
<evidence type="ECO:0008006" key="5">
    <source>
        <dbReference type="Google" id="ProtNLM"/>
    </source>
</evidence>
<organism evidence="3 4">
    <name type="scientific">Haloferula chungangensis</name>
    <dbReference type="NCBI Taxonomy" id="1048331"/>
    <lineage>
        <taxon>Bacteria</taxon>
        <taxon>Pseudomonadati</taxon>
        <taxon>Verrucomicrobiota</taxon>
        <taxon>Verrucomicrobiia</taxon>
        <taxon>Verrucomicrobiales</taxon>
        <taxon>Verrucomicrobiaceae</taxon>
        <taxon>Haloferula</taxon>
    </lineage>
</organism>
<evidence type="ECO:0000313" key="4">
    <source>
        <dbReference type="Proteomes" id="UP001596472"/>
    </source>
</evidence>
<evidence type="ECO:0000256" key="1">
    <source>
        <dbReference type="SAM" id="MobiDB-lite"/>
    </source>
</evidence>
<keyword evidence="2" id="KW-0732">Signal</keyword>
<comment type="caution">
    <text evidence="3">The sequence shown here is derived from an EMBL/GenBank/DDBJ whole genome shotgun (WGS) entry which is preliminary data.</text>
</comment>
<feature type="signal peptide" evidence="2">
    <location>
        <begin position="1"/>
        <end position="24"/>
    </location>
</feature>
<sequence length="288" mass="32055">MKAYFRTRLLSLLGSVLALNHASAELPTIMDGPTMGNFASQEGETFQLRVSNDGLITINPVDKQGEPTAYLRLRFRFSIRETLPNGKLRQLTVDPASLNSDDPATSDFSETVIRGVAGDGATFEMSIALKRDVLTLGGRITAAGNETRFPLSFHYETTLSHFRGRLLQRLDGDKEEFERIVGEDWFELQQLDGKRFKRQLTDICEGTTEKELNGAGIRKVEVQANIVDKNKRMLLYEATGSSTFTFSIRKKVPFTKATASTGPRTRQRTRRVSHASSSRSARSESSGP</sequence>
<dbReference type="EMBL" id="JBHTBS010000009">
    <property type="protein sequence ID" value="MFC7338711.1"/>
    <property type="molecule type" value="Genomic_DNA"/>
</dbReference>
<keyword evidence="4" id="KW-1185">Reference proteome</keyword>